<dbReference type="AlphaFoldDB" id="H5TGQ3"/>
<dbReference type="InterPro" id="IPR033458">
    <property type="entry name" value="DUF5134"/>
</dbReference>
<reference evidence="2" key="1">
    <citation type="submission" date="2012-02" db="EMBL/GenBank/DDBJ databases">
        <title>Whole genome shotgun sequence of Gordonia otitidis NBRC 100426.</title>
        <authorList>
            <person name="Yoshida I."/>
            <person name="Hosoyama A."/>
            <person name="Tsuchikane K."/>
            <person name="Katsumata H."/>
            <person name="Yamazaki S."/>
            <person name="Fujita N."/>
        </authorList>
    </citation>
    <scope>NUCLEOTIDE SEQUENCE [LARGE SCALE GENOMIC DNA]</scope>
    <source>
        <strain evidence="2">NBRC 100426</strain>
    </source>
</reference>
<keyword evidence="1" id="KW-0812">Transmembrane</keyword>
<dbReference type="Proteomes" id="UP000005038">
    <property type="component" value="Unassembled WGS sequence"/>
</dbReference>
<dbReference type="OrthoDB" id="4734452at2"/>
<accession>H5TGQ3</accession>
<evidence type="ECO:0008006" key="4">
    <source>
        <dbReference type="Google" id="ProtNLM"/>
    </source>
</evidence>
<feature type="transmembrane region" description="Helical" evidence="1">
    <location>
        <begin position="6"/>
        <end position="27"/>
    </location>
</feature>
<dbReference type="Pfam" id="PF17197">
    <property type="entry name" value="DUF5134"/>
    <property type="match status" value="1"/>
</dbReference>
<feature type="transmembrane region" description="Helical" evidence="1">
    <location>
        <begin position="225"/>
        <end position="248"/>
    </location>
</feature>
<feature type="transmembrane region" description="Helical" evidence="1">
    <location>
        <begin position="39"/>
        <end position="57"/>
    </location>
</feature>
<gene>
    <name evidence="2" type="ORF">GOOTI_023_00050</name>
</gene>
<proteinExistence type="predicted"/>
<evidence type="ECO:0000313" key="3">
    <source>
        <dbReference type="Proteomes" id="UP000005038"/>
    </source>
</evidence>
<dbReference type="EMBL" id="BAFB01000023">
    <property type="protein sequence ID" value="GAB32661.1"/>
    <property type="molecule type" value="Genomic_DNA"/>
</dbReference>
<comment type="caution">
    <text evidence="2">The sequence shown here is derived from an EMBL/GenBank/DDBJ whole genome shotgun (WGS) entry which is preliminary data.</text>
</comment>
<dbReference type="RefSeq" id="WP_007236925.1">
    <property type="nucleotide sequence ID" value="NZ_BAFB01000023.1"/>
</dbReference>
<organism evidence="2 3">
    <name type="scientific">Gordonia otitidis (strain DSM 44809 / CCUG 52243 / JCM 12355 / NBRC 100426 / IFM 10032)</name>
    <dbReference type="NCBI Taxonomy" id="1108044"/>
    <lineage>
        <taxon>Bacteria</taxon>
        <taxon>Bacillati</taxon>
        <taxon>Actinomycetota</taxon>
        <taxon>Actinomycetes</taxon>
        <taxon>Mycobacteriales</taxon>
        <taxon>Gordoniaceae</taxon>
        <taxon>Gordonia</taxon>
    </lineage>
</organism>
<sequence>MIDNLALRWVVTVLFAIAAALTVYAMVRQRLHWPAYVGHVLHLIMALAMIVMAWPFSMSWPTTGPMIFFIVAAVWFLATLAFPSSVLADAECGCGDVCTCGAHCGCVPATDSVFGRSVAVYHAAMMGAMAWMYAVMNGSLLPGSDSAMASGSVEYTSALGPLVLAHDHGGSGGMDMPGMDMGHSTQPGYVTPINAILTIGFAVAAVVWLYRYFDRRRRAGTPSDLLAFAGDISQICMAAGMAIMFGAML</sequence>
<feature type="transmembrane region" description="Helical" evidence="1">
    <location>
        <begin position="189"/>
        <end position="213"/>
    </location>
</feature>
<dbReference type="STRING" id="1108044.GOOTI_023_00050"/>
<feature type="transmembrane region" description="Helical" evidence="1">
    <location>
        <begin position="118"/>
        <end position="136"/>
    </location>
</feature>
<keyword evidence="1" id="KW-1133">Transmembrane helix</keyword>
<name>H5TGQ3_GORO1</name>
<feature type="transmembrane region" description="Helical" evidence="1">
    <location>
        <begin position="63"/>
        <end position="82"/>
    </location>
</feature>
<keyword evidence="1" id="KW-0472">Membrane</keyword>
<evidence type="ECO:0000313" key="2">
    <source>
        <dbReference type="EMBL" id="GAB32661.1"/>
    </source>
</evidence>
<protein>
    <recommendedName>
        <fullName evidence="4">DUF5134 domain-containing protein</fullName>
    </recommendedName>
</protein>
<keyword evidence="3" id="KW-1185">Reference proteome</keyword>
<evidence type="ECO:0000256" key="1">
    <source>
        <dbReference type="SAM" id="Phobius"/>
    </source>
</evidence>